<keyword evidence="1 5" id="KW-0853">WD repeat</keyword>
<dbReference type="InterPro" id="IPR001680">
    <property type="entry name" value="WD40_rpt"/>
</dbReference>
<protein>
    <submittedName>
        <fullName evidence="6">WD40 repeat-like protein</fullName>
    </submittedName>
</protein>
<dbReference type="PROSITE" id="PS50082">
    <property type="entry name" value="WD_REPEATS_2"/>
    <property type="match status" value="2"/>
</dbReference>
<organism evidence="6 7">
    <name type="scientific">Schizopora paradoxa</name>
    <dbReference type="NCBI Taxonomy" id="27342"/>
    <lineage>
        <taxon>Eukaryota</taxon>
        <taxon>Fungi</taxon>
        <taxon>Dikarya</taxon>
        <taxon>Basidiomycota</taxon>
        <taxon>Agaricomycotina</taxon>
        <taxon>Agaricomycetes</taxon>
        <taxon>Hymenochaetales</taxon>
        <taxon>Schizoporaceae</taxon>
        <taxon>Schizopora</taxon>
    </lineage>
</organism>
<dbReference type="PANTHER" id="PTHR19857:SF19">
    <property type="entry name" value="26S PROTEASOME REGULATORY SUBUNIT RPN14"/>
    <property type="match status" value="1"/>
</dbReference>
<evidence type="ECO:0000256" key="2">
    <source>
        <dbReference type="ARBA" id="ARBA00022737"/>
    </source>
</evidence>
<dbReference type="InterPro" id="IPR019775">
    <property type="entry name" value="WD40_repeat_CS"/>
</dbReference>
<evidence type="ECO:0000256" key="1">
    <source>
        <dbReference type="ARBA" id="ARBA00022574"/>
    </source>
</evidence>
<evidence type="ECO:0000256" key="5">
    <source>
        <dbReference type="PROSITE-ProRule" id="PRU00221"/>
    </source>
</evidence>
<comment type="similarity">
    <text evidence="4">Belongs to the WD repeat PAAF1/RPN14 family.</text>
</comment>
<feature type="repeat" description="WD" evidence="5">
    <location>
        <begin position="153"/>
        <end position="194"/>
    </location>
</feature>
<dbReference type="Gene3D" id="2.130.10.10">
    <property type="entry name" value="YVTN repeat-like/Quinoprotein amine dehydrogenase"/>
    <property type="match status" value="2"/>
</dbReference>
<evidence type="ECO:0000256" key="3">
    <source>
        <dbReference type="ARBA" id="ARBA00022942"/>
    </source>
</evidence>
<dbReference type="PROSITE" id="PS00678">
    <property type="entry name" value="WD_REPEATS_1"/>
    <property type="match status" value="1"/>
</dbReference>
<dbReference type="PANTHER" id="PTHR19857">
    <property type="entry name" value="MITOCHONDRIAL DIVISION PROTEIN 1-RELATED"/>
    <property type="match status" value="1"/>
</dbReference>
<dbReference type="GO" id="GO:0000502">
    <property type="term" value="C:proteasome complex"/>
    <property type="evidence" value="ECO:0007669"/>
    <property type="project" value="UniProtKB-KW"/>
</dbReference>
<dbReference type="STRING" id="27342.A0A0H2RP56"/>
<dbReference type="InterPro" id="IPR015943">
    <property type="entry name" value="WD40/YVTN_repeat-like_dom_sf"/>
</dbReference>
<keyword evidence="3" id="KW-0647">Proteasome</keyword>
<feature type="repeat" description="WD" evidence="5">
    <location>
        <begin position="203"/>
        <end position="244"/>
    </location>
</feature>
<dbReference type="InterPro" id="IPR036322">
    <property type="entry name" value="WD40_repeat_dom_sf"/>
</dbReference>
<dbReference type="SUPFAM" id="SSF50978">
    <property type="entry name" value="WD40 repeat-like"/>
    <property type="match status" value="1"/>
</dbReference>
<keyword evidence="7" id="KW-1185">Reference proteome</keyword>
<dbReference type="OrthoDB" id="10257301at2759"/>
<reference evidence="6 7" key="1">
    <citation type="submission" date="2015-04" db="EMBL/GenBank/DDBJ databases">
        <title>Complete genome sequence of Schizopora paradoxa KUC8140, a cosmopolitan wood degrader in East Asia.</title>
        <authorList>
            <consortium name="DOE Joint Genome Institute"/>
            <person name="Min B."/>
            <person name="Park H."/>
            <person name="Jang Y."/>
            <person name="Kim J.-J."/>
            <person name="Kim K.H."/>
            <person name="Pangilinan J."/>
            <person name="Lipzen A."/>
            <person name="Riley R."/>
            <person name="Grigoriev I.V."/>
            <person name="Spatafora J.W."/>
            <person name="Choi I.-G."/>
        </authorList>
    </citation>
    <scope>NUCLEOTIDE SEQUENCE [LARGE SCALE GENOMIC DNA]</scope>
    <source>
        <strain evidence="6 7">KUC8140</strain>
    </source>
</reference>
<dbReference type="FunCoup" id="A0A0H2RP56">
    <property type="interactions" value="44"/>
</dbReference>
<evidence type="ECO:0000313" key="7">
    <source>
        <dbReference type="Proteomes" id="UP000053477"/>
    </source>
</evidence>
<dbReference type="InParanoid" id="A0A0H2RP56"/>
<gene>
    <name evidence="6" type="ORF">SCHPADRAFT_915282</name>
</gene>
<dbReference type="InterPro" id="IPR051179">
    <property type="entry name" value="WD_repeat_multifunction"/>
</dbReference>
<dbReference type="EMBL" id="KQ085960">
    <property type="protein sequence ID" value="KLO13392.1"/>
    <property type="molecule type" value="Genomic_DNA"/>
</dbReference>
<sequence length="439" mass="46839">MSDSKTIATLPIVNVQHDFQTVIADVQDGLDPEDFWVSCYKTGSASVHGKVRVTKEDGEVHLASRQGVEFIRGQRSLHTAACPDLSIPPTRIRVPRRVLRDAELSDPARPHQINAFDVSPDTKQIAVGYNDGSIQRRVIPPNGGDTTRVAVTYRPHVASVTSLRFFPSSKVLLSAGADFALAILDADPDSTSNSATTNPVRTLKAHSRAITDTAIVSRGRNVLSCAKDGTIRLWDVSGGKQIKVMGSSRYSPITKMSIGAKSSEWTIPSASGDNQSSPFFDQREVDTGDKLLFCALQDGTFEVFDLGTKAAVFHSEKGENESGALTSISYSSSHNLLSTGSIRGIVSVYDTRRLATPLATFSRNGSSIEDLAFVSADSPTVGIAIASEDGLPYTAGLAADGPRVDAELIGADCEAVRVIRVDPTGGIWTAGDDGLVRAY</sequence>
<dbReference type="Pfam" id="PF00400">
    <property type="entry name" value="WD40"/>
    <property type="match status" value="2"/>
</dbReference>
<accession>A0A0H2RP56</accession>
<evidence type="ECO:0000313" key="6">
    <source>
        <dbReference type="EMBL" id="KLO13392.1"/>
    </source>
</evidence>
<dbReference type="AlphaFoldDB" id="A0A0H2RP56"/>
<dbReference type="SMART" id="SM00320">
    <property type="entry name" value="WD40"/>
    <property type="match status" value="4"/>
</dbReference>
<keyword evidence="2" id="KW-0677">Repeat</keyword>
<dbReference type="PROSITE" id="PS50294">
    <property type="entry name" value="WD_REPEATS_REGION"/>
    <property type="match status" value="1"/>
</dbReference>
<evidence type="ECO:0000256" key="4">
    <source>
        <dbReference type="ARBA" id="ARBA00038321"/>
    </source>
</evidence>
<dbReference type="Proteomes" id="UP000053477">
    <property type="component" value="Unassembled WGS sequence"/>
</dbReference>
<name>A0A0H2RP56_9AGAM</name>
<proteinExistence type="inferred from homology"/>